<comment type="function">
    <text evidence="11">Catalyzes the phosphorylation of the hydroxyl group of 4-methyl-5-beta-hydroxyethylthiazole (THZ).</text>
</comment>
<dbReference type="PRINTS" id="PR01099">
    <property type="entry name" value="HYETHTZKNASE"/>
</dbReference>
<feature type="binding site" evidence="11">
    <location>
        <position position="49"/>
    </location>
    <ligand>
        <name>substrate</name>
    </ligand>
</feature>
<feature type="binding site" evidence="11">
    <location>
        <position position="124"/>
    </location>
    <ligand>
        <name>ATP</name>
        <dbReference type="ChEBI" id="CHEBI:30616"/>
    </ligand>
</feature>
<evidence type="ECO:0000256" key="7">
    <source>
        <dbReference type="ARBA" id="ARBA00022777"/>
    </source>
</evidence>
<evidence type="ECO:0000256" key="8">
    <source>
        <dbReference type="ARBA" id="ARBA00022840"/>
    </source>
</evidence>
<protein>
    <recommendedName>
        <fullName evidence="11">Hydroxyethylthiazole kinase</fullName>
        <ecNumber evidence="11">2.7.1.50</ecNumber>
    </recommendedName>
    <alternativeName>
        <fullName evidence="11">4-methyl-5-beta-hydroxyethylthiazole kinase</fullName>
        <shortName evidence="11">TH kinase</shortName>
        <shortName evidence="11">Thz kinase</shortName>
    </alternativeName>
</protein>
<keyword evidence="9 11" id="KW-0460">Magnesium</keyword>
<dbReference type="CDD" id="cd01170">
    <property type="entry name" value="THZ_kinase"/>
    <property type="match status" value="1"/>
</dbReference>
<keyword evidence="4 11" id="KW-0808">Transferase</keyword>
<dbReference type="Pfam" id="PF02110">
    <property type="entry name" value="HK"/>
    <property type="match status" value="1"/>
</dbReference>
<keyword evidence="5 11" id="KW-0479">Metal-binding</keyword>
<comment type="caution">
    <text evidence="12">The sequence shown here is derived from an EMBL/GenBank/DDBJ whole genome shotgun (WGS) entry which is preliminary data.</text>
</comment>
<evidence type="ECO:0000256" key="6">
    <source>
        <dbReference type="ARBA" id="ARBA00022741"/>
    </source>
</evidence>
<keyword evidence="7 11" id="KW-0418">Kinase</keyword>
<accession>A0ABW4QCI7</accession>
<evidence type="ECO:0000256" key="9">
    <source>
        <dbReference type="ARBA" id="ARBA00022842"/>
    </source>
</evidence>
<keyword evidence="10 11" id="KW-0784">Thiamine biosynthesis</keyword>
<keyword evidence="13" id="KW-1185">Reference proteome</keyword>
<evidence type="ECO:0000256" key="2">
    <source>
        <dbReference type="ARBA" id="ARBA00001946"/>
    </source>
</evidence>
<dbReference type="RefSeq" id="WP_377959695.1">
    <property type="nucleotide sequence ID" value="NZ_BAAAIJ010000059.1"/>
</dbReference>
<dbReference type="NCBIfam" id="NF006830">
    <property type="entry name" value="PRK09355.1"/>
    <property type="match status" value="1"/>
</dbReference>
<comment type="pathway">
    <text evidence="3 11">Cofactor biosynthesis; thiamine diphosphate biosynthesis; 4-methyl-5-(2-phosphoethyl)-thiazole from 5-(2-hydroxyethyl)-4-methylthiazole: step 1/1.</text>
</comment>
<evidence type="ECO:0000256" key="10">
    <source>
        <dbReference type="ARBA" id="ARBA00022977"/>
    </source>
</evidence>
<dbReference type="PIRSF" id="PIRSF000513">
    <property type="entry name" value="Thz_kinase"/>
    <property type="match status" value="1"/>
</dbReference>
<feature type="binding site" evidence="11">
    <location>
        <position position="170"/>
    </location>
    <ligand>
        <name>ATP</name>
        <dbReference type="ChEBI" id="CHEBI:30616"/>
    </ligand>
</feature>
<keyword evidence="6 11" id="KW-0547">Nucleotide-binding</keyword>
<comment type="cofactor">
    <cofactor evidence="2 11">
        <name>Mg(2+)</name>
        <dbReference type="ChEBI" id="CHEBI:18420"/>
    </cofactor>
</comment>
<dbReference type="Proteomes" id="UP001597307">
    <property type="component" value="Unassembled WGS sequence"/>
</dbReference>
<dbReference type="Gene3D" id="3.40.1190.20">
    <property type="match status" value="1"/>
</dbReference>
<keyword evidence="8 11" id="KW-0067">ATP-binding</keyword>
<evidence type="ECO:0000313" key="13">
    <source>
        <dbReference type="Proteomes" id="UP001597307"/>
    </source>
</evidence>
<evidence type="ECO:0000256" key="5">
    <source>
        <dbReference type="ARBA" id="ARBA00022723"/>
    </source>
</evidence>
<dbReference type="HAMAP" id="MF_00228">
    <property type="entry name" value="Thz_kinase"/>
    <property type="match status" value="1"/>
</dbReference>
<dbReference type="InterPro" id="IPR000417">
    <property type="entry name" value="Hyethyz_kinase"/>
</dbReference>
<dbReference type="EMBL" id="JBHUGA010000067">
    <property type="protein sequence ID" value="MFD1848425.1"/>
    <property type="molecule type" value="Genomic_DNA"/>
</dbReference>
<organism evidence="12 13">
    <name type="scientific">Arthrobacter flavus</name>
    <dbReference type="NCBI Taxonomy" id="95172"/>
    <lineage>
        <taxon>Bacteria</taxon>
        <taxon>Bacillati</taxon>
        <taxon>Actinomycetota</taxon>
        <taxon>Actinomycetes</taxon>
        <taxon>Micrococcales</taxon>
        <taxon>Micrococcaceae</taxon>
        <taxon>Arthrobacter</taxon>
    </lineage>
</organism>
<dbReference type="InterPro" id="IPR029056">
    <property type="entry name" value="Ribokinase-like"/>
</dbReference>
<dbReference type="EC" id="2.7.1.50" evidence="11"/>
<gene>
    <name evidence="11 12" type="primary">thiM</name>
    <name evidence="12" type="ORF">ACFSFX_17725</name>
</gene>
<dbReference type="GO" id="GO:0004417">
    <property type="term" value="F:hydroxyethylthiazole kinase activity"/>
    <property type="evidence" value="ECO:0007669"/>
    <property type="project" value="UniProtKB-EC"/>
</dbReference>
<comment type="similarity">
    <text evidence="11">Belongs to the Thz kinase family.</text>
</comment>
<reference evidence="13" key="1">
    <citation type="journal article" date="2019" name="Int. J. Syst. Evol. Microbiol.">
        <title>The Global Catalogue of Microorganisms (GCM) 10K type strain sequencing project: providing services to taxonomists for standard genome sequencing and annotation.</title>
        <authorList>
            <consortium name="The Broad Institute Genomics Platform"/>
            <consortium name="The Broad Institute Genome Sequencing Center for Infectious Disease"/>
            <person name="Wu L."/>
            <person name="Ma J."/>
        </authorList>
    </citation>
    <scope>NUCLEOTIDE SEQUENCE [LARGE SCALE GENOMIC DNA]</scope>
    <source>
        <strain evidence="13">JCM 11496</strain>
    </source>
</reference>
<comment type="catalytic activity">
    <reaction evidence="1 11">
        <text>5-(2-hydroxyethyl)-4-methylthiazole + ATP = 4-methyl-5-(2-phosphooxyethyl)-thiazole + ADP + H(+)</text>
        <dbReference type="Rhea" id="RHEA:24212"/>
        <dbReference type="ChEBI" id="CHEBI:15378"/>
        <dbReference type="ChEBI" id="CHEBI:17957"/>
        <dbReference type="ChEBI" id="CHEBI:30616"/>
        <dbReference type="ChEBI" id="CHEBI:58296"/>
        <dbReference type="ChEBI" id="CHEBI:456216"/>
        <dbReference type="EC" id="2.7.1.50"/>
    </reaction>
</comment>
<evidence type="ECO:0000256" key="3">
    <source>
        <dbReference type="ARBA" id="ARBA00004868"/>
    </source>
</evidence>
<evidence type="ECO:0000256" key="1">
    <source>
        <dbReference type="ARBA" id="ARBA00001771"/>
    </source>
</evidence>
<evidence type="ECO:0000313" key="12">
    <source>
        <dbReference type="EMBL" id="MFD1848425.1"/>
    </source>
</evidence>
<dbReference type="SUPFAM" id="SSF53613">
    <property type="entry name" value="Ribokinase-like"/>
    <property type="match status" value="1"/>
</dbReference>
<proteinExistence type="inferred from homology"/>
<evidence type="ECO:0000256" key="4">
    <source>
        <dbReference type="ARBA" id="ARBA00022679"/>
    </source>
</evidence>
<sequence length="277" mass="27689">MTVRHASSDCARLLEELRSTTPLVQCVTNAVVTNFTANVLLAVGAAPAMVDIPSEARQFASVASGILINLGTPQRDQQTAMTEAVVAANAAGTPWVLDPVAVGFLSVRTELAGQLAGRSPRIIRGNASEILALAGAGSGGRGVDSTDDPLDALHAARSLSRSTSSAVAISGAHDLMVGPEGDAVVVANGHALLTKVTGGGCALGAVMAAFAALTDDAVLAATAATGVYTLAAEQAAARAHGPGSFAIEFLDRLAAVTPDDVASGVNLRAVSVSDSAR</sequence>
<feature type="binding site" evidence="11">
    <location>
        <position position="198"/>
    </location>
    <ligand>
        <name>substrate</name>
    </ligand>
</feature>
<evidence type="ECO:0000256" key="11">
    <source>
        <dbReference type="HAMAP-Rule" id="MF_00228"/>
    </source>
</evidence>
<name>A0ABW4QCI7_9MICC</name>